<name>A0A0G1EHV5_UNCKA</name>
<dbReference type="Proteomes" id="UP000033910">
    <property type="component" value="Unassembled WGS sequence"/>
</dbReference>
<evidence type="ECO:0000313" key="1">
    <source>
        <dbReference type="EMBL" id="KKT09646.1"/>
    </source>
</evidence>
<comment type="caution">
    <text evidence="1">The sequence shown here is derived from an EMBL/GenBank/DDBJ whole genome shotgun (WGS) entry which is preliminary data.</text>
</comment>
<gene>
    <name evidence="1" type="ORF">UV89_C0033G0007</name>
</gene>
<dbReference type="AlphaFoldDB" id="A0A0G1EHV5"/>
<protein>
    <submittedName>
        <fullName evidence="1">Uncharacterized protein</fullName>
    </submittedName>
</protein>
<accession>A0A0G1EHV5</accession>
<dbReference type="AntiFam" id="ANF00014">
    <property type="entry name" value="tRNA translation"/>
</dbReference>
<sequence>MSLFVCGIRKIYGEDGGIRSQLSLRSVATPPRSPTSFVRSGILIPPTCDRCPPLANTAHMVRTEGFEPSTNRLRAGCSTTELRPQTRQLYYREVLSKAVSTHFPRKKVITTTANPTRRCSVITSKRFCPVLFEILRLRSIRTSAE</sequence>
<proteinExistence type="predicted"/>
<evidence type="ECO:0000313" key="2">
    <source>
        <dbReference type="Proteomes" id="UP000033910"/>
    </source>
</evidence>
<organism evidence="1 2">
    <name type="scientific">candidate division WWE3 bacterium GW2011_GWB2_43_22</name>
    <dbReference type="NCBI Taxonomy" id="1619118"/>
    <lineage>
        <taxon>Bacteria</taxon>
        <taxon>Katanobacteria</taxon>
    </lineage>
</organism>
<reference evidence="1 2" key="1">
    <citation type="journal article" date="2015" name="Nature">
        <title>rRNA introns, odd ribosomes, and small enigmatic genomes across a large radiation of phyla.</title>
        <authorList>
            <person name="Brown C.T."/>
            <person name="Hug L.A."/>
            <person name="Thomas B.C."/>
            <person name="Sharon I."/>
            <person name="Castelle C.J."/>
            <person name="Singh A."/>
            <person name="Wilkins M.J."/>
            <person name="Williams K.H."/>
            <person name="Banfield J.F."/>
        </authorList>
    </citation>
    <scope>NUCLEOTIDE SEQUENCE [LARGE SCALE GENOMIC DNA]</scope>
</reference>
<dbReference type="EMBL" id="LCGF01000033">
    <property type="protein sequence ID" value="KKT09646.1"/>
    <property type="molecule type" value="Genomic_DNA"/>
</dbReference>